<dbReference type="STRING" id="187304.B0E33_08145"/>
<evidence type="ECO:0000313" key="8">
    <source>
        <dbReference type="Proteomes" id="UP000048926"/>
    </source>
</evidence>
<keyword evidence="3 6" id="KW-0812">Transmembrane</keyword>
<feature type="transmembrane region" description="Helical" evidence="6">
    <location>
        <begin position="255"/>
        <end position="278"/>
    </location>
</feature>
<dbReference type="PANTHER" id="PTHR30213">
    <property type="entry name" value="INNER MEMBRANE PROTEIN YHJD"/>
    <property type="match status" value="1"/>
</dbReference>
<keyword evidence="5 6" id="KW-0472">Membrane</keyword>
<dbReference type="GO" id="GO:0005886">
    <property type="term" value="C:plasma membrane"/>
    <property type="evidence" value="ECO:0007669"/>
    <property type="project" value="UniProtKB-SubCell"/>
</dbReference>
<dbReference type="NCBIfam" id="TIGR00765">
    <property type="entry name" value="yihY_not_rbn"/>
    <property type="match status" value="1"/>
</dbReference>
<feature type="transmembrane region" description="Helical" evidence="6">
    <location>
        <begin position="148"/>
        <end position="177"/>
    </location>
</feature>
<dbReference type="AlphaFoldDB" id="A0A0M6Y6Z9"/>
<dbReference type="EMBL" id="CXST01000002">
    <property type="protein sequence ID" value="CTQ44580.1"/>
    <property type="molecule type" value="Genomic_DNA"/>
</dbReference>
<feature type="transmembrane region" description="Helical" evidence="6">
    <location>
        <begin position="189"/>
        <end position="208"/>
    </location>
</feature>
<dbReference type="Proteomes" id="UP000048926">
    <property type="component" value="Unassembled WGS sequence"/>
</dbReference>
<dbReference type="PIRSF" id="PIRSF035875">
    <property type="entry name" value="RNase_BN"/>
    <property type="match status" value="1"/>
</dbReference>
<evidence type="ECO:0000256" key="6">
    <source>
        <dbReference type="SAM" id="Phobius"/>
    </source>
</evidence>
<evidence type="ECO:0000256" key="3">
    <source>
        <dbReference type="ARBA" id="ARBA00022692"/>
    </source>
</evidence>
<evidence type="ECO:0000313" key="7">
    <source>
        <dbReference type="EMBL" id="CTQ44580.1"/>
    </source>
</evidence>
<dbReference type="RefSeq" id="WP_055657403.1">
    <property type="nucleotide sequence ID" value="NZ_CP045631.1"/>
</dbReference>
<organism evidence="7 8">
    <name type="scientific">Roseibium aggregatum</name>
    <dbReference type="NCBI Taxonomy" id="187304"/>
    <lineage>
        <taxon>Bacteria</taxon>
        <taxon>Pseudomonadati</taxon>
        <taxon>Pseudomonadota</taxon>
        <taxon>Alphaproteobacteria</taxon>
        <taxon>Hyphomicrobiales</taxon>
        <taxon>Stappiaceae</taxon>
        <taxon>Roseibium</taxon>
    </lineage>
</organism>
<dbReference type="OrthoDB" id="9781030at2"/>
<dbReference type="Pfam" id="PF03631">
    <property type="entry name" value="Virul_fac_BrkB"/>
    <property type="match status" value="1"/>
</dbReference>
<proteinExistence type="predicted"/>
<evidence type="ECO:0000256" key="1">
    <source>
        <dbReference type="ARBA" id="ARBA00004651"/>
    </source>
</evidence>
<keyword evidence="8" id="KW-1185">Reference proteome</keyword>
<feature type="transmembrane region" description="Helical" evidence="6">
    <location>
        <begin position="101"/>
        <end position="118"/>
    </location>
</feature>
<gene>
    <name evidence="7" type="ORF">LAL4801_03025</name>
</gene>
<evidence type="ECO:0008006" key="9">
    <source>
        <dbReference type="Google" id="ProtNLM"/>
    </source>
</evidence>
<keyword evidence="2" id="KW-1003">Cell membrane</keyword>
<sequence>MARGRDAGSPEKIPPMGWLDISYRVWNAVQRDHIDLIAAGVAFYGLLAIFPTITAFTALSGLVVEPVEVSRQLEMIENFLPKEASQIILAQAADVAGSENAGLGFAFVIGLGIALYSTSKGMASLMEGLNIAYDEVEKRGFIALKARTFVMTILLVFALVLGLVSALLLPVVFSYLALPDWLEKVLSSARWIILGFLTVTGLSFVYRFGPSRTDAKWKWITPGAVIACLLWLAASYGFSVYVANFASYNKTFGSLAGVIILLMWLWISAYIILLGAELNGEMEAQTRRDSTVGPDRPMGTRGAVKADILGKSIASAE</sequence>
<keyword evidence="4 6" id="KW-1133">Transmembrane helix</keyword>
<dbReference type="InterPro" id="IPR017039">
    <property type="entry name" value="Virul_fac_BrkB"/>
</dbReference>
<accession>A0A0M6Y6Z9</accession>
<protein>
    <recommendedName>
        <fullName evidence="9">YihY/virulence factor BrkB family protein</fullName>
    </recommendedName>
</protein>
<dbReference type="PANTHER" id="PTHR30213:SF0">
    <property type="entry name" value="UPF0761 MEMBRANE PROTEIN YIHY"/>
    <property type="match status" value="1"/>
</dbReference>
<reference evidence="8" key="1">
    <citation type="submission" date="2015-07" db="EMBL/GenBank/DDBJ databases">
        <authorList>
            <person name="Rodrigo-Torres Lidia"/>
            <person name="Arahal R.David."/>
        </authorList>
    </citation>
    <scope>NUCLEOTIDE SEQUENCE [LARGE SCALE GENOMIC DNA]</scope>
    <source>
        <strain evidence="8">CECT 4801</strain>
    </source>
</reference>
<feature type="transmembrane region" description="Helical" evidence="6">
    <location>
        <begin position="41"/>
        <end position="64"/>
    </location>
</feature>
<evidence type="ECO:0000256" key="2">
    <source>
        <dbReference type="ARBA" id="ARBA00022475"/>
    </source>
</evidence>
<name>A0A0M6Y6Z9_9HYPH</name>
<comment type="subcellular location">
    <subcellularLocation>
        <location evidence="1">Cell membrane</location>
        <topology evidence="1">Multi-pass membrane protein</topology>
    </subcellularLocation>
</comment>
<evidence type="ECO:0000256" key="5">
    <source>
        <dbReference type="ARBA" id="ARBA00023136"/>
    </source>
</evidence>
<feature type="transmembrane region" description="Helical" evidence="6">
    <location>
        <begin position="220"/>
        <end position="243"/>
    </location>
</feature>
<evidence type="ECO:0000256" key="4">
    <source>
        <dbReference type="ARBA" id="ARBA00022989"/>
    </source>
</evidence>